<evidence type="ECO:0000313" key="1">
    <source>
        <dbReference type="EMBL" id="MER6274172.1"/>
    </source>
</evidence>
<organism evidence="1 2">
    <name type="scientific">Streptomyces sp. 900105755</name>
    <dbReference type="NCBI Taxonomy" id="3154389"/>
    <lineage>
        <taxon>Bacteria</taxon>
        <taxon>Bacillati</taxon>
        <taxon>Actinomycetota</taxon>
        <taxon>Actinomycetes</taxon>
        <taxon>Kitasatosporales</taxon>
        <taxon>Streptomycetaceae</taxon>
        <taxon>Streptomyces</taxon>
    </lineage>
</organism>
<dbReference type="EMBL" id="JBEOZM010000044">
    <property type="protein sequence ID" value="MER6274172.1"/>
    <property type="molecule type" value="Genomic_DNA"/>
</dbReference>
<keyword evidence="2" id="KW-1185">Reference proteome</keyword>
<comment type="caution">
    <text evidence="1">The sequence shown here is derived from an EMBL/GenBank/DDBJ whole genome shotgun (WGS) entry which is preliminary data.</text>
</comment>
<reference evidence="1 2" key="1">
    <citation type="submission" date="2024-06" db="EMBL/GenBank/DDBJ databases">
        <title>The Natural Products Discovery Center: Release of the First 8490 Sequenced Strains for Exploring Actinobacteria Biosynthetic Diversity.</title>
        <authorList>
            <person name="Kalkreuter E."/>
            <person name="Kautsar S.A."/>
            <person name="Yang D."/>
            <person name="Bader C.D."/>
            <person name="Teijaro C.N."/>
            <person name="Fluegel L."/>
            <person name="Davis C.M."/>
            <person name="Simpson J.R."/>
            <person name="Lauterbach L."/>
            <person name="Steele A.D."/>
            <person name="Gui C."/>
            <person name="Meng S."/>
            <person name="Li G."/>
            <person name="Viehrig K."/>
            <person name="Ye F."/>
            <person name="Su P."/>
            <person name="Kiefer A.F."/>
            <person name="Nichols A."/>
            <person name="Cepeda A.J."/>
            <person name="Yan W."/>
            <person name="Fan B."/>
            <person name="Jiang Y."/>
            <person name="Adhikari A."/>
            <person name="Zheng C.-J."/>
            <person name="Schuster L."/>
            <person name="Cowan T.M."/>
            <person name="Smanski M.J."/>
            <person name="Chevrette M.G."/>
            <person name="De Carvalho L.P.S."/>
            <person name="Shen B."/>
        </authorList>
    </citation>
    <scope>NUCLEOTIDE SEQUENCE [LARGE SCALE GENOMIC DNA]</scope>
    <source>
        <strain evidence="1 2">NPDC001694</strain>
    </source>
</reference>
<sequence length="57" mass="5512">MAGDDLENILGSLLGDDGEGAGMLTTLIGAMSHGQGGGSLGGLLETLAKSAPAARKD</sequence>
<evidence type="ECO:0000313" key="2">
    <source>
        <dbReference type="Proteomes" id="UP001490365"/>
    </source>
</evidence>
<name>A0ABV1TW03_9ACTN</name>
<accession>A0ABV1TW03</accession>
<dbReference type="RefSeq" id="WP_351962401.1">
    <property type="nucleotide sequence ID" value="NZ_JBEOZM010000044.1"/>
</dbReference>
<dbReference type="Proteomes" id="UP001490365">
    <property type="component" value="Unassembled WGS sequence"/>
</dbReference>
<gene>
    <name evidence="1" type="ORF">ABT211_44090</name>
</gene>
<protein>
    <submittedName>
        <fullName evidence="1">Uncharacterized protein</fullName>
    </submittedName>
</protein>
<proteinExistence type="predicted"/>